<feature type="domain" description="Cell envelope-related transcriptional attenuator" evidence="3">
    <location>
        <begin position="104"/>
        <end position="246"/>
    </location>
</feature>
<comment type="similarity">
    <text evidence="1">Belongs to the LytR/CpsA/Psr (LCP) family.</text>
</comment>
<dbReference type="NCBIfam" id="TIGR00350">
    <property type="entry name" value="lytR_cpsA_psr"/>
    <property type="match status" value="1"/>
</dbReference>
<keyword evidence="2" id="KW-1133">Transmembrane helix</keyword>
<comment type="caution">
    <text evidence="4">The sequence shown here is derived from an EMBL/GenBank/DDBJ whole genome shotgun (WGS) entry which is preliminary data.</text>
</comment>
<dbReference type="Gene3D" id="3.40.630.190">
    <property type="entry name" value="LCP protein"/>
    <property type="match status" value="1"/>
</dbReference>
<keyword evidence="2" id="KW-0812">Transmembrane</keyword>
<dbReference type="Proteomes" id="UP000005316">
    <property type="component" value="Unassembled WGS sequence"/>
</dbReference>
<accession>F9DNP0</accession>
<evidence type="ECO:0000313" key="5">
    <source>
        <dbReference type="Proteomes" id="UP000005316"/>
    </source>
</evidence>
<dbReference type="HOGENOM" id="CLU_016455_2_2_9"/>
<organism evidence="4 5">
    <name type="scientific">Sporosarcina newyorkensis 2681</name>
    <dbReference type="NCBI Taxonomy" id="1027292"/>
    <lineage>
        <taxon>Bacteria</taxon>
        <taxon>Bacillati</taxon>
        <taxon>Bacillota</taxon>
        <taxon>Bacilli</taxon>
        <taxon>Bacillales</taxon>
        <taxon>Caryophanaceae</taxon>
        <taxon>Sporosarcina</taxon>
    </lineage>
</organism>
<sequence>MFASYTLQANFKAKSSGGREMGIGIRKKQRKWPWILCVIGIIAAAVLVYGLILYINLTKTAQEIHEPIIRDPQIKRSEAVVLNELSPFSLLVLGVDERAGDVGRSDTMIVLTVNPRLGGMKMISIPRDTYTEIVGKDMKDKINHAFSFGGIEMAMDSVENFLDIPIDYVVQVNMESFKDIVEAVGGIKVKNTLNFEIDGYDFPAGDLSMNGEESLAFVRMRYDDPKGDFGRQDRQKQVIHAVLKKGASLKSFVNYKDIFSSIENNVRTNMTFDDMKELQANYKETVNHIEQLIFKKGEGMKRNGVWYYIINDAELKVIRKELKTHLEL</sequence>
<dbReference type="Pfam" id="PF03816">
    <property type="entry name" value="LytR_cpsA_psr"/>
    <property type="match status" value="1"/>
</dbReference>
<dbReference type="eggNOG" id="COG1316">
    <property type="taxonomic scope" value="Bacteria"/>
</dbReference>
<dbReference type="PANTHER" id="PTHR33392">
    <property type="entry name" value="POLYISOPRENYL-TEICHOIC ACID--PEPTIDOGLYCAN TEICHOIC ACID TRANSFERASE TAGU"/>
    <property type="match status" value="1"/>
</dbReference>
<dbReference type="InterPro" id="IPR004474">
    <property type="entry name" value="LytR_CpsA_psr"/>
</dbReference>
<dbReference type="InterPro" id="IPR050922">
    <property type="entry name" value="LytR/CpsA/Psr_CW_biosynth"/>
</dbReference>
<dbReference type="AlphaFoldDB" id="F9DNP0"/>
<name>F9DNP0_9BACL</name>
<reference evidence="4 5" key="1">
    <citation type="submission" date="2011-04" db="EMBL/GenBank/DDBJ databases">
        <authorList>
            <person name="Muzny D."/>
            <person name="Qin X."/>
            <person name="Deng J."/>
            <person name="Jiang H."/>
            <person name="Liu Y."/>
            <person name="Qu J."/>
            <person name="Song X.-Z."/>
            <person name="Zhang L."/>
            <person name="Thornton R."/>
            <person name="Coyle M."/>
            <person name="Francisco L."/>
            <person name="Jackson L."/>
            <person name="Javaid M."/>
            <person name="Korchina V."/>
            <person name="Kovar C."/>
            <person name="Mata R."/>
            <person name="Mathew T."/>
            <person name="Ngo R."/>
            <person name="Nguyen L."/>
            <person name="Nguyen N."/>
            <person name="Okwuonu G."/>
            <person name="Ongeri F."/>
            <person name="Pham C."/>
            <person name="Simmons D."/>
            <person name="Wilczek-Boney K."/>
            <person name="Hale W."/>
            <person name="Jakkamsetti A."/>
            <person name="Pham P."/>
            <person name="Ruth R."/>
            <person name="San Lucas F."/>
            <person name="Warren J."/>
            <person name="Zhang J."/>
            <person name="Zhao Z."/>
            <person name="Zhou C."/>
            <person name="Zhu D."/>
            <person name="Lee S."/>
            <person name="Bess C."/>
            <person name="Blankenburg K."/>
            <person name="Forbes L."/>
            <person name="Fu Q."/>
            <person name="Gubbala S."/>
            <person name="Hirani K."/>
            <person name="Jayaseelan J.C."/>
            <person name="Lara F."/>
            <person name="Munidasa M."/>
            <person name="Palculict T."/>
            <person name="Patil S."/>
            <person name="Pu L.-L."/>
            <person name="Saada N."/>
            <person name="Tang L."/>
            <person name="Weissenberger G."/>
            <person name="Zhu Y."/>
            <person name="Hemphill L."/>
            <person name="Shang Y."/>
            <person name="Youmans B."/>
            <person name="Ayvaz T."/>
            <person name="Ross M."/>
            <person name="Santibanez J."/>
            <person name="Aqrawi P."/>
            <person name="Gross S."/>
            <person name="Joshi V."/>
            <person name="Fowler G."/>
            <person name="Nazareth L."/>
            <person name="Reid J."/>
            <person name="Worley K."/>
            <person name="Petrosino J."/>
            <person name="Highlander S."/>
            <person name="Gibbs R."/>
        </authorList>
    </citation>
    <scope>NUCLEOTIDE SEQUENCE [LARGE SCALE GENOMIC DNA]</scope>
    <source>
        <strain evidence="4 5">2681</strain>
    </source>
</reference>
<evidence type="ECO:0000256" key="2">
    <source>
        <dbReference type="SAM" id="Phobius"/>
    </source>
</evidence>
<proteinExistence type="inferred from homology"/>
<dbReference type="EMBL" id="AFPZ01000014">
    <property type="protein sequence ID" value="EGQ27533.1"/>
    <property type="molecule type" value="Genomic_DNA"/>
</dbReference>
<keyword evidence="2" id="KW-0472">Membrane</keyword>
<evidence type="ECO:0000256" key="1">
    <source>
        <dbReference type="ARBA" id="ARBA00006068"/>
    </source>
</evidence>
<protein>
    <submittedName>
        <fullName evidence="4">Membrane-bound protein LytR</fullName>
    </submittedName>
</protein>
<evidence type="ECO:0000259" key="3">
    <source>
        <dbReference type="Pfam" id="PF03816"/>
    </source>
</evidence>
<evidence type="ECO:0000313" key="4">
    <source>
        <dbReference type="EMBL" id="EGQ27533.1"/>
    </source>
</evidence>
<feature type="transmembrane region" description="Helical" evidence="2">
    <location>
        <begin position="34"/>
        <end position="55"/>
    </location>
</feature>
<gene>
    <name evidence="4" type="primary">lytR</name>
    <name evidence="4" type="ORF">HMPREF9372_0420</name>
</gene>
<dbReference type="PANTHER" id="PTHR33392:SF6">
    <property type="entry name" value="POLYISOPRENYL-TEICHOIC ACID--PEPTIDOGLYCAN TEICHOIC ACID TRANSFERASE TAGU"/>
    <property type="match status" value="1"/>
</dbReference>